<gene>
    <name evidence="2" type="ORF">DXH78_16505</name>
</gene>
<dbReference type="Proteomes" id="UP000263993">
    <property type="component" value="Unassembled WGS sequence"/>
</dbReference>
<dbReference type="InterPro" id="IPR025567">
    <property type="entry name" value="DUF4332"/>
</dbReference>
<dbReference type="AlphaFoldDB" id="A0A371B410"/>
<organism evidence="2 3">
    <name type="scientific">Undibacter mobilis</name>
    <dbReference type="NCBI Taxonomy" id="2292256"/>
    <lineage>
        <taxon>Bacteria</taxon>
        <taxon>Pseudomonadati</taxon>
        <taxon>Pseudomonadota</taxon>
        <taxon>Alphaproteobacteria</taxon>
        <taxon>Hyphomicrobiales</taxon>
        <taxon>Nitrobacteraceae</taxon>
        <taxon>Undibacter</taxon>
    </lineage>
</organism>
<evidence type="ECO:0000259" key="1">
    <source>
        <dbReference type="Pfam" id="PF14229"/>
    </source>
</evidence>
<dbReference type="Gene3D" id="1.10.150.20">
    <property type="entry name" value="5' to 3' exonuclease, C-terminal subdomain"/>
    <property type="match status" value="2"/>
</dbReference>
<evidence type="ECO:0000313" key="3">
    <source>
        <dbReference type="Proteomes" id="UP000263993"/>
    </source>
</evidence>
<name>A0A371B410_9BRAD</name>
<feature type="domain" description="DUF4332" evidence="1">
    <location>
        <begin position="14"/>
        <end position="129"/>
    </location>
</feature>
<dbReference type="EMBL" id="QRGO01000002">
    <property type="protein sequence ID" value="RDV02191.1"/>
    <property type="molecule type" value="Genomic_DNA"/>
</dbReference>
<accession>A0A371B410</accession>
<reference evidence="3" key="1">
    <citation type="submission" date="2018-08" db="EMBL/GenBank/DDBJ databases">
        <authorList>
            <person name="Kim S.-J."/>
            <person name="Jung G.-Y."/>
        </authorList>
    </citation>
    <scope>NUCLEOTIDE SEQUENCE [LARGE SCALE GENOMIC DNA]</scope>
    <source>
        <strain evidence="3">GY_H</strain>
    </source>
</reference>
<sequence>MSYPITDIHGVDGDIAAALKSAGIRSTGALLDKASTVKGRKLLAEKTRFDEKQLLCWANVADRMRIKGVSKEYAALLHHAGVDTVKELAHRNARNLTAAMVKANEEHQIVRFLPSEKVVERWIEHAKKLPLKISYRR</sequence>
<proteinExistence type="predicted"/>
<evidence type="ECO:0000313" key="2">
    <source>
        <dbReference type="EMBL" id="RDV02191.1"/>
    </source>
</evidence>
<dbReference type="OrthoDB" id="9794786at2"/>
<comment type="caution">
    <text evidence="2">The sequence shown here is derived from an EMBL/GenBank/DDBJ whole genome shotgun (WGS) entry which is preliminary data.</text>
</comment>
<protein>
    <submittedName>
        <fullName evidence="2">DUF4332 domain-containing protein</fullName>
    </submittedName>
</protein>
<dbReference type="RefSeq" id="WP_115518314.1">
    <property type="nucleotide sequence ID" value="NZ_QRGO01000002.1"/>
</dbReference>
<keyword evidence="3" id="KW-1185">Reference proteome</keyword>
<dbReference type="Pfam" id="PF14229">
    <property type="entry name" value="DUF4332"/>
    <property type="match status" value="1"/>
</dbReference>